<reference evidence="5 6" key="1">
    <citation type="submission" date="2016-10" db="EMBL/GenBank/DDBJ databases">
        <authorList>
            <person name="de Groot N.N."/>
        </authorList>
    </citation>
    <scope>NUCLEOTIDE SEQUENCE [LARGE SCALE GENOMIC DNA]</scope>
    <source>
        <strain evidence="5 6">DSM 1283</strain>
    </source>
</reference>
<dbReference type="InterPro" id="IPR016166">
    <property type="entry name" value="FAD-bd_PCMH"/>
</dbReference>
<keyword evidence="6" id="KW-1185">Reference proteome</keyword>
<feature type="domain" description="FAD-binding PCMH-type" evidence="4">
    <location>
        <begin position="1"/>
        <end position="177"/>
    </location>
</feature>
<dbReference type="RefSeq" id="WP_091685731.1">
    <property type="nucleotide sequence ID" value="NZ_BAABFM010000061.1"/>
</dbReference>
<dbReference type="InterPro" id="IPR036318">
    <property type="entry name" value="FAD-bd_PCMH-like_sf"/>
</dbReference>
<accession>A0A1I5EMM8</accession>
<dbReference type="STRING" id="1527.SAMN04489757_11027"/>
<dbReference type="Gene3D" id="3.30.465.10">
    <property type="match status" value="1"/>
</dbReference>
<keyword evidence="2" id="KW-0274">FAD</keyword>
<dbReference type="InterPro" id="IPR036683">
    <property type="entry name" value="CO_DH_flav_C_dom_sf"/>
</dbReference>
<dbReference type="SUPFAM" id="SSF56176">
    <property type="entry name" value="FAD-binding/transporter-associated domain-like"/>
    <property type="match status" value="1"/>
</dbReference>
<dbReference type="PANTHER" id="PTHR42659:SF9">
    <property type="entry name" value="XANTHINE DEHYDROGENASE FAD-BINDING SUBUNIT XDHB-RELATED"/>
    <property type="match status" value="1"/>
</dbReference>
<dbReference type="GO" id="GO:0004854">
    <property type="term" value="F:xanthine dehydrogenase activity"/>
    <property type="evidence" value="ECO:0007669"/>
    <property type="project" value="InterPro"/>
</dbReference>
<dbReference type="OrthoDB" id="9789842at2"/>
<evidence type="ECO:0000256" key="1">
    <source>
        <dbReference type="ARBA" id="ARBA00022630"/>
    </source>
</evidence>
<dbReference type="InterPro" id="IPR016167">
    <property type="entry name" value="FAD-bd_PCMH_sub1"/>
</dbReference>
<keyword evidence="3" id="KW-0560">Oxidoreductase</keyword>
<gene>
    <name evidence="5" type="ORF">SAMN04489757_11027</name>
</gene>
<dbReference type="GO" id="GO:0071949">
    <property type="term" value="F:FAD binding"/>
    <property type="evidence" value="ECO:0007669"/>
    <property type="project" value="InterPro"/>
</dbReference>
<dbReference type="PANTHER" id="PTHR42659">
    <property type="entry name" value="XANTHINE DEHYDROGENASE SUBUNIT C-RELATED"/>
    <property type="match status" value="1"/>
</dbReference>
<dbReference type="Gene3D" id="3.30.390.50">
    <property type="entry name" value="CO dehydrogenase flavoprotein, C-terminal domain"/>
    <property type="match status" value="1"/>
</dbReference>
<dbReference type="InterPro" id="IPR016169">
    <property type="entry name" value="FAD-bd_PCMH_sub2"/>
</dbReference>
<dbReference type="SUPFAM" id="SSF55447">
    <property type="entry name" value="CO dehydrogenase flavoprotein C-terminal domain-like"/>
    <property type="match status" value="1"/>
</dbReference>
<dbReference type="GO" id="GO:0002197">
    <property type="term" value="C:xanthine dehydrogenase complex"/>
    <property type="evidence" value="ECO:0007669"/>
    <property type="project" value="InterPro"/>
</dbReference>
<dbReference type="EMBL" id="FOWD01000010">
    <property type="protein sequence ID" value="SFO12774.1"/>
    <property type="molecule type" value="Genomic_DNA"/>
</dbReference>
<dbReference type="InterPro" id="IPR050031">
    <property type="entry name" value="XdhB_XDHase"/>
</dbReference>
<evidence type="ECO:0000313" key="5">
    <source>
        <dbReference type="EMBL" id="SFO12774.1"/>
    </source>
</evidence>
<dbReference type="AlphaFoldDB" id="A0A1I5EMM8"/>
<proteinExistence type="predicted"/>
<dbReference type="PROSITE" id="PS51387">
    <property type="entry name" value="FAD_PCMH"/>
    <property type="match status" value="1"/>
</dbReference>
<dbReference type="Proteomes" id="UP000198806">
    <property type="component" value="Unassembled WGS sequence"/>
</dbReference>
<dbReference type="Gene3D" id="3.30.43.10">
    <property type="entry name" value="Uridine Diphospho-n-acetylenolpyruvylglucosamine Reductase, domain 2"/>
    <property type="match status" value="1"/>
</dbReference>
<dbReference type="FunFam" id="3.30.465.10:FF:000017">
    <property type="entry name" value="Xanthine dehydrogenase, FAD binding subunit"/>
    <property type="match status" value="1"/>
</dbReference>
<protein>
    <submittedName>
        <fullName evidence="5">Xanthine dehydrogenase FAD-binding subunit</fullName>
    </submittedName>
</protein>
<dbReference type="SMART" id="SM01092">
    <property type="entry name" value="CO_deh_flav_C"/>
    <property type="match status" value="1"/>
</dbReference>
<sequence length="294" mass="32325">MYDIKTVLKATSVQEALKLLGDNEDATIIDGGTDVLIRMKERKLKNATLISIQDIGELYGVTILENGDILIGPGTNFTDIEENSIIQKHIPVLGYACSQVGSPQIRNIATIGGNICNGAVSADSVPSLLALDAILEISSPDDTRLIPIRQFHTGPGKTILKKQKELLTKIIIPKDSYENHGANYIKFGQRNAMEISTLGCAVNLSLSDDKKTIEDYRIAFGVASSTPIRCPFLEEKVRGMDIGEELFKTIRREVLHEVNPRDSWRASKELRIQLIKELSRRATKQAILNAGGTV</sequence>
<dbReference type="NCBIfam" id="NF043083">
    <property type="entry name" value="XdhB_XDHase"/>
    <property type="match status" value="1"/>
</dbReference>
<keyword evidence="1" id="KW-0285">Flavoprotein</keyword>
<evidence type="ECO:0000256" key="3">
    <source>
        <dbReference type="ARBA" id="ARBA00023002"/>
    </source>
</evidence>
<dbReference type="NCBIfam" id="NF007427">
    <property type="entry name" value="PRK09971.1"/>
    <property type="match status" value="1"/>
</dbReference>
<dbReference type="InterPro" id="IPR005107">
    <property type="entry name" value="CO_DH_flav_C"/>
</dbReference>
<evidence type="ECO:0000259" key="4">
    <source>
        <dbReference type="PROSITE" id="PS51387"/>
    </source>
</evidence>
<dbReference type="Pfam" id="PF00941">
    <property type="entry name" value="FAD_binding_5"/>
    <property type="match status" value="1"/>
</dbReference>
<name>A0A1I5EMM8_9FIRM</name>
<dbReference type="InterPro" id="IPR002346">
    <property type="entry name" value="Mopterin_DH_FAD-bd"/>
</dbReference>
<dbReference type="InterPro" id="IPR051312">
    <property type="entry name" value="Diverse_Substr_Oxidored"/>
</dbReference>
<organism evidence="5 6">
    <name type="scientific">Anaerocolumna aminovalerica</name>
    <dbReference type="NCBI Taxonomy" id="1527"/>
    <lineage>
        <taxon>Bacteria</taxon>
        <taxon>Bacillati</taxon>
        <taxon>Bacillota</taxon>
        <taxon>Clostridia</taxon>
        <taxon>Lachnospirales</taxon>
        <taxon>Lachnospiraceae</taxon>
        <taxon>Anaerocolumna</taxon>
    </lineage>
</organism>
<evidence type="ECO:0000313" key="6">
    <source>
        <dbReference type="Proteomes" id="UP000198806"/>
    </source>
</evidence>
<dbReference type="Pfam" id="PF03450">
    <property type="entry name" value="CO_deh_flav_C"/>
    <property type="match status" value="1"/>
</dbReference>
<evidence type="ECO:0000256" key="2">
    <source>
        <dbReference type="ARBA" id="ARBA00022827"/>
    </source>
</evidence>